<proteinExistence type="predicted"/>
<dbReference type="OrthoDB" id="9787732at2"/>
<accession>A0A5B8YFX6</accession>
<dbReference type="PANTHER" id="PTHR36115:SF4">
    <property type="entry name" value="MEMBRANE PROTEIN"/>
    <property type="match status" value="1"/>
</dbReference>
<dbReference type="RefSeq" id="WP_141200716.1">
    <property type="nucleotide sequence ID" value="NZ_CP041186.1"/>
</dbReference>
<evidence type="ECO:0000256" key="4">
    <source>
        <dbReference type="ARBA" id="ARBA00022989"/>
    </source>
</evidence>
<dbReference type="EMBL" id="CP041186">
    <property type="protein sequence ID" value="QDG54272.1"/>
    <property type="molecule type" value="Genomic_DNA"/>
</dbReference>
<keyword evidence="4 6" id="KW-1133">Transmembrane helix</keyword>
<dbReference type="AlphaFoldDB" id="A0A4Y6Q182"/>
<keyword evidence="5 6" id="KW-0472">Membrane</keyword>
<keyword evidence="3 6" id="KW-0812">Transmembrane</keyword>
<dbReference type="PANTHER" id="PTHR36115">
    <property type="entry name" value="PROLINE-RICH ANTIGEN HOMOLOG-RELATED"/>
    <property type="match status" value="1"/>
</dbReference>
<evidence type="ECO:0000256" key="6">
    <source>
        <dbReference type="SAM" id="Phobius"/>
    </source>
</evidence>
<dbReference type="Proteomes" id="UP000315995">
    <property type="component" value="Chromosome"/>
</dbReference>
<evidence type="ECO:0000259" key="7">
    <source>
        <dbReference type="Pfam" id="PF06271"/>
    </source>
</evidence>
<organism evidence="8 9">
    <name type="scientific">Persicimonas caeni</name>
    <dbReference type="NCBI Taxonomy" id="2292766"/>
    <lineage>
        <taxon>Bacteria</taxon>
        <taxon>Deltaproteobacteria</taxon>
        <taxon>Bradymonadales</taxon>
        <taxon>Bradymonadaceae</taxon>
        <taxon>Persicimonas</taxon>
    </lineage>
</organism>
<protein>
    <submittedName>
        <fullName evidence="8">RDD family protein</fullName>
    </submittedName>
</protein>
<feature type="transmembrane region" description="Helical" evidence="6">
    <location>
        <begin position="125"/>
        <end position="148"/>
    </location>
</feature>
<feature type="transmembrane region" description="Helical" evidence="6">
    <location>
        <begin position="75"/>
        <end position="94"/>
    </location>
</feature>
<sequence length="169" mass="18454">MKAAPESRATESKTSEHVTAGLARRGLALVLDATPAAFVVALSFAFGWLDARILQPPHGWFWSEWLFKFWLDERAALILPVALFLGLAIAWTTAWEALRGRSPGGQVAGVLVVDRDAFTVSATRAILRGVGAGLNVASLGLGYLWIFVSSYRRGWHDYLAGTLVIRDDE</sequence>
<accession>A0A4Y6Q182</accession>
<feature type="domain" description="RDD" evidence="7">
    <location>
        <begin position="19"/>
        <end position="161"/>
    </location>
</feature>
<dbReference type="Pfam" id="PF06271">
    <property type="entry name" value="RDD"/>
    <property type="match status" value="1"/>
</dbReference>
<dbReference type="GO" id="GO:0005886">
    <property type="term" value="C:plasma membrane"/>
    <property type="evidence" value="ECO:0007669"/>
    <property type="project" value="UniProtKB-SubCell"/>
</dbReference>
<evidence type="ECO:0000313" key="9">
    <source>
        <dbReference type="Proteomes" id="UP000315995"/>
    </source>
</evidence>
<reference evidence="8 9" key="1">
    <citation type="submission" date="2019-06" db="EMBL/GenBank/DDBJ databases">
        <title>Persicimonas caeni gen. nov., sp. nov., a predatory bacterium isolated from solar saltern.</title>
        <authorList>
            <person name="Wang S."/>
        </authorList>
    </citation>
    <scope>NUCLEOTIDE SEQUENCE [LARGE SCALE GENOMIC DNA]</scope>
    <source>
        <strain evidence="8 9">YN101</strain>
    </source>
</reference>
<evidence type="ECO:0000313" key="8">
    <source>
        <dbReference type="EMBL" id="QDG54272.1"/>
    </source>
</evidence>
<keyword evidence="9" id="KW-1185">Reference proteome</keyword>
<feature type="transmembrane region" description="Helical" evidence="6">
    <location>
        <begin position="36"/>
        <end position="54"/>
    </location>
</feature>
<evidence type="ECO:0000256" key="2">
    <source>
        <dbReference type="ARBA" id="ARBA00022475"/>
    </source>
</evidence>
<evidence type="ECO:0000256" key="1">
    <source>
        <dbReference type="ARBA" id="ARBA00004651"/>
    </source>
</evidence>
<dbReference type="InterPro" id="IPR010432">
    <property type="entry name" value="RDD"/>
</dbReference>
<keyword evidence="2" id="KW-1003">Cell membrane</keyword>
<gene>
    <name evidence="8" type="ORF">FIV42_27065</name>
</gene>
<evidence type="ECO:0000256" key="5">
    <source>
        <dbReference type="ARBA" id="ARBA00023136"/>
    </source>
</evidence>
<dbReference type="InterPro" id="IPR051791">
    <property type="entry name" value="Pra-immunoreactive"/>
</dbReference>
<evidence type="ECO:0000256" key="3">
    <source>
        <dbReference type="ARBA" id="ARBA00022692"/>
    </source>
</evidence>
<name>A0A4Y6Q182_PERCE</name>
<comment type="subcellular location">
    <subcellularLocation>
        <location evidence="1">Cell membrane</location>
        <topology evidence="1">Multi-pass membrane protein</topology>
    </subcellularLocation>
</comment>